<sequence>MICITVQFRLFAQDPTFKDRDTSSLRWVMTGGDMVTTDVLLKAREMFPHSRVGTGHGMTEVLGWRTDRKHEDVPEYHGILAAGVPDAGTSARICDEKGNILGRGESGELHLGGLSMITSYLGGEQPEAFYRDSRGSWVRTGDRALMSDAGAVFIIGRIKDIIKKTGISLSPAVIESVLNAIDGVEAAVIGIPDAEYGEVPMTIVKHQPTVDLQGVVLDKLGPDHALQSVVTLADLGLAEFPINQTGKVMKITLRDSVEKSRGGV</sequence>
<dbReference type="InterPro" id="IPR000873">
    <property type="entry name" value="AMP-dep_synth/lig_dom"/>
</dbReference>
<evidence type="ECO:0000313" key="2">
    <source>
        <dbReference type="EMBL" id="KAK3048596.1"/>
    </source>
</evidence>
<accession>A0AAJ0DEF4</accession>
<dbReference type="Proteomes" id="UP001271007">
    <property type="component" value="Unassembled WGS sequence"/>
</dbReference>
<dbReference type="Gene3D" id="3.40.50.12780">
    <property type="entry name" value="N-terminal domain of ligase-like"/>
    <property type="match status" value="1"/>
</dbReference>
<dbReference type="InterPro" id="IPR042099">
    <property type="entry name" value="ANL_N_sf"/>
</dbReference>
<dbReference type="InterPro" id="IPR045851">
    <property type="entry name" value="AMP-bd_C_sf"/>
</dbReference>
<evidence type="ECO:0000313" key="3">
    <source>
        <dbReference type="Proteomes" id="UP001271007"/>
    </source>
</evidence>
<protein>
    <recommendedName>
        <fullName evidence="1">AMP-dependent synthetase/ligase domain-containing protein</fullName>
    </recommendedName>
</protein>
<organism evidence="2 3">
    <name type="scientific">Extremus antarcticus</name>
    <dbReference type="NCBI Taxonomy" id="702011"/>
    <lineage>
        <taxon>Eukaryota</taxon>
        <taxon>Fungi</taxon>
        <taxon>Dikarya</taxon>
        <taxon>Ascomycota</taxon>
        <taxon>Pezizomycotina</taxon>
        <taxon>Dothideomycetes</taxon>
        <taxon>Dothideomycetidae</taxon>
        <taxon>Mycosphaerellales</taxon>
        <taxon>Extremaceae</taxon>
        <taxon>Extremus</taxon>
    </lineage>
</organism>
<comment type="caution">
    <text evidence="2">The sequence shown here is derived from an EMBL/GenBank/DDBJ whole genome shotgun (WGS) entry which is preliminary data.</text>
</comment>
<reference evidence="2" key="1">
    <citation type="submission" date="2023-04" db="EMBL/GenBank/DDBJ databases">
        <title>Black Yeasts Isolated from many extreme environments.</title>
        <authorList>
            <person name="Coleine C."/>
            <person name="Stajich J.E."/>
            <person name="Selbmann L."/>
        </authorList>
    </citation>
    <scope>NUCLEOTIDE SEQUENCE</scope>
    <source>
        <strain evidence="2">CCFEE 5312</strain>
    </source>
</reference>
<dbReference type="SUPFAM" id="SSF56801">
    <property type="entry name" value="Acetyl-CoA synthetase-like"/>
    <property type="match status" value="1"/>
</dbReference>
<dbReference type="Gene3D" id="3.30.300.30">
    <property type="match status" value="1"/>
</dbReference>
<dbReference type="AlphaFoldDB" id="A0AAJ0DEF4"/>
<dbReference type="PANTHER" id="PTHR24096">
    <property type="entry name" value="LONG-CHAIN-FATTY-ACID--COA LIGASE"/>
    <property type="match status" value="1"/>
</dbReference>
<dbReference type="EMBL" id="JAWDJX010000047">
    <property type="protein sequence ID" value="KAK3048596.1"/>
    <property type="molecule type" value="Genomic_DNA"/>
</dbReference>
<evidence type="ECO:0000259" key="1">
    <source>
        <dbReference type="Pfam" id="PF00501"/>
    </source>
</evidence>
<proteinExistence type="predicted"/>
<gene>
    <name evidence="2" type="ORF">LTR09_010091</name>
</gene>
<name>A0AAJ0DEF4_9PEZI</name>
<dbReference type="Pfam" id="PF00501">
    <property type="entry name" value="AMP-binding"/>
    <property type="match status" value="1"/>
</dbReference>
<feature type="domain" description="AMP-dependent synthetase/ligase" evidence="1">
    <location>
        <begin position="5"/>
        <end position="121"/>
    </location>
</feature>
<keyword evidence="3" id="KW-1185">Reference proteome</keyword>